<keyword evidence="6 12" id="KW-0133">Cell shape</keyword>
<dbReference type="InterPro" id="IPR050068">
    <property type="entry name" value="MurA_subfamily"/>
</dbReference>
<evidence type="ECO:0000256" key="2">
    <source>
        <dbReference type="ARBA" id="ARBA00004752"/>
    </source>
</evidence>
<dbReference type="GO" id="GO:0008760">
    <property type="term" value="F:UDP-N-acetylglucosamine 1-carboxyvinyltransferase activity"/>
    <property type="evidence" value="ECO:0007669"/>
    <property type="project" value="UniProtKB-UniRule"/>
</dbReference>
<dbReference type="CDD" id="cd01555">
    <property type="entry name" value="UdpNAET"/>
    <property type="match status" value="1"/>
</dbReference>
<feature type="binding site" evidence="12">
    <location>
        <begin position="22"/>
        <end position="23"/>
    </location>
    <ligand>
        <name>phosphoenolpyruvate</name>
        <dbReference type="ChEBI" id="CHEBI:58702"/>
    </ligand>
</feature>
<reference evidence="14 15" key="1">
    <citation type="submission" date="2015-12" db="EMBL/GenBank/DDBJ databases">
        <title>Draft genome sequence of Acidibacillus ferrooxidans ITV001, isolated from a chalcopyrite acid mine drainage site in Brazil.</title>
        <authorList>
            <person name="Dall'Agnol H."/>
            <person name="Nancucheo I."/>
            <person name="Johnson B."/>
            <person name="Oliveira R."/>
            <person name="Leite L."/>
            <person name="Pylro V."/>
            <person name="Nunes G.L."/>
            <person name="Tzotzos G."/>
            <person name="Fernandes G.R."/>
            <person name="Dutra J."/>
            <person name="Orellana S.C."/>
            <person name="Oliveira G."/>
        </authorList>
    </citation>
    <scope>NUCLEOTIDE SEQUENCE [LARGE SCALE GENOMIC DNA]</scope>
    <source>
        <strain evidence="15">ITV01</strain>
    </source>
</reference>
<dbReference type="EC" id="2.5.1.7" evidence="12"/>
<dbReference type="Proteomes" id="UP000053557">
    <property type="component" value="Unassembled WGS sequence"/>
</dbReference>
<dbReference type="UniPathway" id="UPA00219"/>
<evidence type="ECO:0000256" key="7">
    <source>
        <dbReference type="ARBA" id="ARBA00022984"/>
    </source>
</evidence>
<keyword evidence="9 12" id="KW-0961">Cell wall biogenesis/degradation</keyword>
<dbReference type="GO" id="GO:0009252">
    <property type="term" value="P:peptidoglycan biosynthetic process"/>
    <property type="evidence" value="ECO:0007669"/>
    <property type="project" value="UniProtKB-UniRule"/>
</dbReference>
<dbReference type="InterPro" id="IPR001986">
    <property type="entry name" value="Enolpyruvate_Tfrase_dom"/>
</dbReference>
<keyword evidence="12" id="KW-0670">Pyruvate</keyword>
<keyword evidence="15" id="KW-1185">Reference proteome</keyword>
<comment type="pathway">
    <text evidence="2 12">Cell wall biogenesis; peptidoglycan biosynthesis.</text>
</comment>
<dbReference type="InterPro" id="IPR013792">
    <property type="entry name" value="RNA3'P_cycl/enolpyr_Trfase_a/b"/>
</dbReference>
<accession>A0A101XQD4</accession>
<keyword evidence="5 12" id="KW-0808">Transferase</keyword>
<comment type="caution">
    <text evidence="12">Lacks conserved residue(s) required for the propagation of feature annotation.</text>
</comment>
<comment type="caution">
    <text evidence="14">The sequence shown here is derived from an EMBL/GenBank/DDBJ whole genome shotgun (WGS) entry which is preliminary data.</text>
</comment>
<dbReference type="GO" id="GO:0051301">
    <property type="term" value="P:cell division"/>
    <property type="evidence" value="ECO:0007669"/>
    <property type="project" value="UniProtKB-KW"/>
</dbReference>
<keyword evidence="3 12" id="KW-0963">Cytoplasm</keyword>
<organism evidence="14 15">
    <name type="scientific">Ferroacidibacillus organovorans</name>
    <dbReference type="NCBI Taxonomy" id="1765683"/>
    <lineage>
        <taxon>Bacteria</taxon>
        <taxon>Bacillati</taxon>
        <taxon>Bacillota</taxon>
        <taxon>Bacilli</taxon>
        <taxon>Bacillales</taxon>
        <taxon>Alicyclobacillaceae</taxon>
        <taxon>Ferroacidibacillus</taxon>
    </lineage>
</organism>
<evidence type="ECO:0000259" key="13">
    <source>
        <dbReference type="Pfam" id="PF00275"/>
    </source>
</evidence>
<dbReference type="RefSeq" id="WP_067716983.1">
    <property type="nucleotide sequence ID" value="NZ_LPVJ01000048.1"/>
</dbReference>
<evidence type="ECO:0000256" key="9">
    <source>
        <dbReference type="ARBA" id="ARBA00023316"/>
    </source>
</evidence>
<dbReference type="NCBIfam" id="TIGR01072">
    <property type="entry name" value="murA"/>
    <property type="match status" value="1"/>
</dbReference>
<keyword evidence="7 12" id="KW-0573">Peptidoglycan synthesis</keyword>
<feature type="domain" description="Enolpyruvate transferase" evidence="13">
    <location>
        <begin position="7"/>
        <end position="403"/>
    </location>
</feature>
<evidence type="ECO:0000256" key="8">
    <source>
        <dbReference type="ARBA" id="ARBA00023306"/>
    </source>
</evidence>
<keyword evidence="8 12" id="KW-0131">Cell cycle</keyword>
<dbReference type="Gene3D" id="3.65.10.10">
    <property type="entry name" value="Enolpyruvate transferase domain"/>
    <property type="match status" value="2"/>
</dbReference>
<dbReference type="GO" id="GO:0005737">
    <property type="term" value="C:cytoplasm"/>
    <property type="evidence" value="ECO:0007669"/>
    <property type="project" value="UniProtKB-SubCell"/>
</dbReference>
<sequence length="430" mass="46209">MERLVIEGGRRLAGSLRVHGSKNAALPILAAVTMADEEILIRDVPNLEDIHVMLDILRSVGAKVRYFDHQAFIDPTSIDTTVIPDHLMSQMRSSIFLMGPLLARFGAVRISKPGGCSIGSRPIDFHLKGLEQLGAEIIDRHGYIECRANRLQGGTIFLDFPSVGATENLMMAACLAEGETVIGNAAREPEIRDLAAFLTALGARISGAGDDTIVIEGVRRLHGGQYDVPPDRIVTGTLLIAGAVTGGNVVLTNVRPSDSTAVIMKLREAGVQISATRDILEVRESDGLRAIDRVQTAPFPGFPTDLQAPLMALLAKAKGTSIVSETVFEDRFRHVPELLRMGAAIKVDLRTAFVRGVRELTGAFVSATDLRAGAALVVAGLAANGSTVIDRVFHIDRGYESIELQLRALGADIVRIREPDRRAQGLTAHA</sequence>
<dbReference type="GO" id="GO:0019277">
    <property type="term" value="P:UDP-N-acetylgalactosamine biosynthetic process"/>
    <property type="evidence" value="ECO:0007669"/>
    <property type="project" value="InterPro"/>
</dbReference>
<dbReference type="AlphaFoldDB" id="A0A101XQD4"/>
<feature type="active site" description="Proton donor" evidence="12">
    <location>
        <position position="116"/>
    </location>
</feature>
<keyword evidence="4 12" id="KW-0132">Cell division</keyword>
<evidence type="ECO:0000256" key="11">
    <source>
        <dbReference type="ARBA" id="ARBA00047527"/>
    </source>
</evidence>
<dbReference type="SUPFAM" id="SSF55205">
    <property type="entry name" value="EPT/RTPC-like"/>
    <property type="match status" value="1"/>
</dbReference>
<feature type="binding site" evidence="12">
    <location>
        <position position="305"/>
    </location>
    <ligand>
        <name>UDP-N-acetyl-alpha-D-glucosamine</name>
        <dbReference type="ChEBI" id="CHEBI:57705"/>
    </ligand>
</feature>
<proteinExistence type="inferred from homology"/>
<dbReference type="PANTHER" id="PTHR43783">
    <property type="entry name" value="UDP-N-ACETYLGLUCOSAMINE 1-CARBOXYVINYLTRANSFERASE"/>
    <property type="match status" value="1"/>
</dbReference>
<dbReference type="EMBL" id="LPVJ01000048">
    <property type="protein sequence ID" value="KUO95625.1"/>
    <property type="molecule type" value="Genomic_DNA"/>
</dbReference>
<dbReference type="NCBIfam" id="NF006873">
    <property type="entry name" value="PRK09369.1"/>
    <property type="match status" value="1"/>
</dbReference>
<feature type="modified residue" description="2-(S-cysteinyl)pyruvic acid O-phosphothioketal" evidence="12">
    <location>
        <position position="116"/>
    </location>
</feature>
<evidence type="ECO:0000256" key="12">
    <source>
        <dbReference type="HAMAP-Rule" id="MF_00111"/>
    </source>
</evidence>
<dbReference type="HAMAP" id="MF_00111">
    <property type="entry name" value="MurA"/>
    <property type="match status" value="1"/>
</dbReference>
<dbReference type="InterPro" id="IPR036968">
    <property type="entry name" value="Enolpyruvate_Tfrase_sf"/>
</dbReference>
<protein>
    <recommendedName>
        <fullName evidence="12">UDP-N-acetylglucosamine 1-carboxyvinyltransferase</fullName>
        <ecNumber evidence="12">2.5.1.7</ecNumber>
    </recommendedName>
    <alternativeName>
        <fullName evidence="12">Enoylpyruvate transferase</fullName>
    </alternativeName>
    <alternativeName>
        <fullName evidence="12">UDP-N-acetylglucosamine enolpyruvyl transferase</fullName>
        <shortName evidence="12">EPT</shortName>
    </alternativeName>
</protein>
<dbReference type="OrthoDB" id="9803760at2"/>
<comment type="subcellular location">
    <subcellularLocation>
        <location evidence="1 12">Cytoplasm</location>
    </subcellularLocation>
</comment>
<name>A0A101XQD4_9BACL</name>
<evidence type="ECO:0000313" key="15">
    <source>
        <dbReference type="Proteomes" id="UP000053557"/>
    </source>
</evidence>
<feature type="binding site" evidence="12">
    <location>
        <position position="92"/>
    </location>
    <ligand>
        <name>UDP-N-acetyl-alpha-D-glucosamine</name>
        <dbReference type="ChEBI" id="CHEBI:57705"/>
    </ligand>
</feature>
<evidence type="ECO:0000256" key="6">
    <source>
        <dbReference type="ARBA" id="ARBA00022960"/>
    </source>
</evidence>
<evidence type="ECO:0000313" key="14">
    <source>
        <dbReference type="EMBL" id="KUO95625.1"/>
    </source>
</evidence>
<evidence type="ECO:0000256" key="1">
    <source>
        <dbReference type="ARBA" id="ARBA00004496"/>
    </source>
</evidence>
<gene>
    <name evidence="12" type="primary">murA</name>
    <name evidence="14" type="ORF">ATW55_06665</name>
</gene>
<comment type="similarity">
    <text evidence="10 12">Belongs to the EPSP synthase family. MurA subfamily.</text>
</comment>
<feature type="binding site" evidence="12">
    <location>
        <position position="327"/>
    </location>
    <ligand>
        <name>UDP-N-acetyl-alpha-D-glucosamine</name>
        <dbReference type="ChEBI" id="CHEBI:57705"/>
    </ligand>
</feature>
<evidence type="ECO:0000256" key="3">
    <source>
        <dbReference type="ARBA" id="ARBA00022490"/>
    </source>
</evidence>
<comment type="function">
    <text evidence="12">Cell wall formation. Adds enolpyruvyl to UDP-N-acetylglucosamine.</text>
</comment>
<comment type="catalytic activity">
    <reaction evidence="11 12">
        <text>phosphoenolpyruvate + UDP-N-acetyl-alpha-D-glucosamine = UDP-N-acetyl-3-O-(1-carboxyvinyl)-alpha-D-glucosamine + phosphate</text>
        <dbReference type="Rhea" id="RHEA:18681"/>
        <dbReference type="ChEBI" id="CHEBI:43474"/>
        <dbReference type="ChEBI" id="CHEBI:57705"/>
        <dbReference type="ChEBI" id="CHEBI:58702"/>
        <dbReference type="ChEBI" id="CHEBI:68483"/>
        <dbReference type="EC" id="2.5.1.7"/>
    </reaction>
</comment>
<evidence type="ECO:0000256" key="10">
    <source>
        <dbReference type="ARBA" id="ARBA00038367"/>
    </source>
</evidence>
<dbReference type="FunFam" id="3.65.10.10:FF:000001">
    <property type="entry name" value="UDP-N-acetylglucosamine 1-carboxyvinyltransferase"/>
    <property type="match status" value="1"/>
</dbReference>
<dbReference type="Pfam" id="PF00275">
    <property type="entry name" value="EPSP_synthase"/>
    <property type="match status" value="1"/>
</dbReference>
<evidence type="ECO:0000256" key="4">
    <source>
        <dbReference type="ARBA" id="ARBA00022618"/>
    </source>
</evidence>
<dbReference type="PANTHER" id="PTHR43783:SF1">
    <property type="entry name" value="UDP-N-ACETYLGLUCOSAMINE 1-CARBOXYVINYLTRANSFERASE"/>
    <property type="match status" value="1"/>
</dbReference>
<evidence type="ECO:0000256" key="5">
    <source>
        <dbReference type="ARBA" id="ARBA00022679"/>
    </source>
</evidence>
<dbReference type="InterPro" id="IPR005750">
    <property type="entry name" value="UDP_GlcNAc_COvinyl_MurA"/>
</dbReference>
<dbReference type="GO" id="GO:0071555">
    <property type="term" value="P:cell wall organization"/>
    <property type="evidence" value="ECO:0007669"/>
    <property type="project" value="UniProtKB-KW"/>
</dbReference>
<dbReference type="GO" id="GO:0008360">
    <property type="term" value="P:regulation of cell shape"/>
    <property type="evidence" value="ECO:0007669"/>
    <property type="project" value="UniProtKB-KW"/>
</dbReference>